<feature type="compositionally biased region" description="Polar residues" evidence="1">
    <location>
        <begin position="56"/>
        <end position="74"/>
    </location>
</feature>
<feature type="region of interest" description="Disordered" evidence="1">
    <location>
        <begin position="285"/>
        <end position="314"/>
    </location>
</feature>
<feature type="compositionally biased region" description="Low complexity" evidence="1">
    <location>
        <begin position="292"/>
        <end position="314"/>
    </location>
</feature>
<evidence type="ECO:0000313" key="3">
    <source>
        <dbReference type="Proteomes" id="UP000054359"/>
    </source>
</evidence>
<feature type="region of interest" description="Disordered" evidence="1">
    <location>
        <begin position="194"/>
        <end position="245"/>
    </location>
</feature>
<accession>A0A087UZ34</accession>
<feature type="non-terminal residue" evidence="2">
    <location>
        <position position="359"/>
    </location>
</feature>
<dbReference type="AlphaFoldDB" id="A0A087UZ34"/>
<evidence type="ECO:0000256" key="1">
    <source>
        <dbReference type="SAM" id="MobiDB-lite"/>
    </source>
</evidence>
<name>A0A087UZ34_STEMI</name>
<gene>
    <name evidence="2" type="ORF">X975_14172</name>
</gene>
<proteinExistence type="predicted"/>
<reference evidence="2 3" key="1">
    <citation type="submission" date="2013-11" db="EMBL/GenBank/DDBJ databases">
        <title>Genome sequencing of Stegodyphus mimosarum.</title>
        <authorList>
            <person name="Bechsgaard J."/>
        </authorList>
    </citation>
    <scope>NUCLEOTIDE SEQUENCE [LARGE SCALE GENOMIC DNA]</scope>
</reference>
<dbReference type="Proteomes" id="UP000054359">
    <property type="component" value="Unassembled WGS sequence"/>
</dbReference>
<feature type="compositionally biased region" description="Polar residues" evidence="1">
    <location>
        <begin position="35"/>
        <end position="44"/>
    </location>
</feature>
<feature type="compositionally biased region" description="Polar residues" evidence="1">
    <location>
        <begin position="203"/>
        <end position="218"/>
    </location>
</feature>
<sequence length="359" mass="38780">MEYSQPLGWISRSADGKFVLRGSADDEEGGFMRTTQTASHSLIPSNHAGARGSIRSDGSGQSSHNLHLSPSTPSYGPYATPSRFHTSSPGLGGSFFAEDISSVRQPSSVERSFPSTVSSHLTPPFPMHFRPIHRAQDAPPPSWMLHQQVLGSPIQNSWHQGWPGSRRWLPVQAYPANSTGPRFYPLRPAVPRGYNSGPVHPRQQISPSYQRPLATSSPPRLEFSGVNGAAQGPDSSESGGSDVHQVTYTRDRLLGAVERVRSAAYHRQQQLPGVELLSEVDGPLATNRRLATPSRTSVTSGSSGHGSKAASLAHSSLQGELDMNNRSGSSSGFANFCINFTHTKWCTHYSSSQWGILSL</sequence>
<protein>
    <submittedName>
        <fullName evidence="2">Uncharacterized protein</fullName>
    </submittedName>
</protein>
<evidence type="ECO:0000313" key="2">
    <source>
        <dbReference type="EMBL" id="KFM82623.1"/>
    </source>
</evidence>
<dbReference type="OrthoDB" id="6234674at2759"/>
<feature type="compositionally biased region" description="Polar residues" evidence="1">
    <location>
        <begin position="233"/>
        <end position="245"/>
    </location>
</feature>
<organism evidence="2 3">
    <name type="scientific">Stegodyphus mimosarum</name>
    <name type="common">African social velvet spider</name>
    <dbReference type="NCBI Taxonomy" id="407821"/>
    <lineage>
        <taxon>Eukaryota</taxon>
        <taxon>Metazoa</taxon>
        <taxon>Ecdysozoa</taxon>
        <taxon>Arthropoda</taxon>
        <taxon>Chelicerata</taxon>
        <taxon>Arachnida</taxon>
        <taxon>Araneae</taxon>
        <taxon>Araneomorphae</taxon>
        <taxon>Entelegynae</taxon>
        <taxon>Eresoidea</taxon>
        <taxon>Eresidae</taxon>
        <taxon>Stegodyphus</taxon>
    </lineage>
</organism>
<feature type="region of interest" description="Disordered" evidence="1">
    <location>
        <begin position="35"/>
        <end position="83"/>
    </location>
</feature>
<keyword evidence="3" id="KW-1185">Reference proteome</keyword>
<dbReference type="EMBL" id="KK122382">
    <property type="protein sequence ID" value="KFM82623.1"/>
    <property type="molecule type" value="Genomic_DNA"/>
</dbReference>